<evidence type="ECO:0000256" key="1">
    <source>
        <dbReference type="RuleBase" id="RU003494"/>
    </source>
</evidence>
<protein>
    <submittedName>
        <fullName evidence="4">Glutathione S-transferase</fullName>
        <ecNumber evidence="4">2.5.1.18</ecNumber>
    </submittedName>
</protein>
<dbReference type="InterPro" id="IPR004045">
    <property type="entry name" value="Glutathione_S-Trfase_N"/>
</dbReference>
<dbReference type="Gene3D" id="1.20.1050.10">
    <property type="match status" value="1"/>
</dbReference>
<dbReference type="InterPro" id="IPR036282">
    <property type="entry name" value="Glutathione-S-Trfase_C_sf"/>
</dbReference>
<dbReference type="Gene3D" id="3.40.30.10">
    <property type="entry name" value="Glutaredoxin"/>
    <property type="match status" value="1"/>
</dbReference>
<dbReference type="EMBL" id="JAUSZT010000003">
    <property type="protein sequence ID" value="MDQ0996544.1"/>
    <property type="molecule type" value="Genomic_DNA"/>
</dbReference>
<comment type="similarity">
    <text evidence="1">Belongs to the GST superfamily.</text>
</comment>
<evidence type="ECO:0000313" key="4">
    <source>
        <dbReference type="EMBL" id="MDQ0996544.1"/>
    </source>
</evidence>
<evidence type="ECO:0000259" key="2">
    <source>
        <dbReference type="PROSITE" id="PS50404"/>
    </source>
</evidence>
<name>A0ABU0S702_9HYPH</name>
<dbReference type="SUPFAM" id="SSF52833">
    <property type="entry name" value="Thioredoxin-like"/>
    <property type="match status" value="1"/>
</dbReference>
<dbReference type="Proteomes" id="UP001237780">
    <property type="component" value="Unassembled WGS sequence"/>
</dbReference>
<dbReference type="InterPro" id="IPR036249">
    <property type="entry name" value="Thioredoxin-like_sf"/>
</dbReference>
<dbReference type="PANTHER" id="PTHR44051">
    <property type="entry name" value="GLUTATHIONE S-TRANSFERASE-RELATED"/>
    <property type="match status" value="1"/>
</dbReference>
<keyword evidence="5" id="KW-1185">Reference proteome</keyword>
<evidence type="ECO:0000313" key="5">
    <source>
        <dbReference type="Proteomes" id="UP001237780"/>
    </source>
</evidence>
<accession>A0ABU0S702</accession>
<dbReference type="InterPro" id="IPR040079">
    <property type="entry name" value="Glutathione_S-Trfase"/>
</dbReference>
<dbReference type="SFLD" id="SFLDG01151">
    <property type="entry name" value="Main.2:_Nu-like"/>
    <property type="match status" value="1"/>
</dbReference>
<feature type="domain" description="GST N-terminal" evidence="2">
    <location>
        <begin position="1"/>
        <end position="82"/>
    </location>
</feature>
<keyword evidence="4" id="KW-0808">Transferase</keyword>
<organism evidence="4 5">
    <name type="scientific">Phyllobacterium ifriqiyense</name>
    <dbReference type="NCBI Taxonomy" id="314238"/>
    <lineage>
        <taxon>Bacteria</taxon>
        <taxon>Pseudomonadati</taxon>
        <taxon>Pseudomonadota</taxon>
        <taxon>Alphaproteobacteria</taxon>
        <taxon>Hyphomicrobiales</taxon>
        <taxon>Phyllobacteriaceae</taxon>
        <taxon>Phyllobacterium</taxon>
    </lineage>
</organism>
<dbReference type="GO" id="GO:0004364">
    <property type="term" value="F:glutathione transferase activity"/>
    <property type="evidence" value="ECO:0007669"/>
    <property type="project" value="UniProtKB-EC"/>
</dbReference>
<dbReference type="Pfam" id="PF02798">
    <property type="entry name" value="GST_N"/>
    <property type="match status" value="1"/>
</dbReference>
<dbReference type="CDD" id="cd03056">
    <property type="entry name" value="GST_N_4"/>
    <property type="match status" value="1"/>
</dbReference>
<dbReference type="RefSeq" id="WP_115052447.1">
    <property type="nucleotide sequence ID" value="NZ_JAUSZT010000003.1"/>
</dbReference>
<dbReference type="SUPFAM" id="SSF47616">
    <property type="entry name" value="GST C-terminal domain-like"/>
    <property type="match status" value="1"/>
</dbReference>
<dbReference type="InterPro" id="IPR004046">
    <property type="entry name" value="GST_C"/>
</dbReference>
<gene>
    <name evidence="4" type="ORF">QFZ34_001726</name>
</gene>
<dbReference type="SFLD" id="SFLDS00019">
    <property type="entry name" value="Glutathione_Transferase_(cytos"/>
    <property type="match status" value="1"/>
</dbReference>
<sequence>MPKLYSQIESGNCYKPRLLMAKLSLPFEHISMSSVDGSTRKPDFMAKNPNGKVPLLEFDDGRVLAESNAILLHLAEGSRFIPEDAYERALMYQWLFFEQYTHEPNIAVRRALLVYPERAKDATPERLAATLEGGNKALLVMENQLQKTPYLVGTNLTIADIALYAYTHEANQGGFDLSAYPSVAKWLSRVAGDEGHVPITWLPA</sequence>
<dbReference type="PANTHER" id="PTHR44051:SF2">
    <property type="entry name" value="HYPOTHETICAL GLUTATHIONE S-TRANSFERASE LIKE PROTEIN"/>
    <property type="match status" value="1"/>
</dbReference>
<dbReference type="InterPro" id="IPR010987">
    <property type="entry name" value="Glutathione-S-Trfase_C-like"/>
</dbReference>
<dbReference type="EC" id="2.5.1.18" evidence="4"/>
<proteinExistence type="inferred from homology"/>
<dbReference type="PROSITE" id="PS50405">
    <property type="entry name" value="GST_CTER"/>
    <property type="match status" value="1"/>
</dbReference>
<dbReference type="Pfam" id="PF00043">
    <property type="entry name" value="GST_C"/>
    <property type="match status" value="1"/>
</dbReference>
<reference evidence="4 5" key="1">
    <citation type="submission" date="2023-07" db="EMBL/GenBank/DDBJ databases">
        <title>Comparative genomics of wheat-associated soil bacteria to identify genetic determinants of phenazine resistance.</title>
        <authorList>
            <person name="Mouncey N."/>
        </authorList>
    </citation>
    <scope>NUCLEOTIDE SEQUENCE [LARGE SCALE GENOMIC DNA]</scope>
    <source>
        <strain evidence="4 5">W4I11</strain>
    </source>
</reference>
<dbReference type="SFLD" id="SFLDG00358">
    <property type="entry name" value="Main_(cytGST)"/>
    <property type="match status" value="1"/>
</dbReference>
<feature type="domain" description="GST C-terminal" evidence="3">
    <location>
        <begin position="84"/>
        <end position="204"/>
    </location>
</feature>
<evidence type="ECO:0000259" key="3">
    <source>
        <dbReference type="PROSITE" id="PS50405"/>
    </source>
</evidence>
<comment type="caution">
    <text evidence="4">The sequence shown here is derived from an EMBL/GenBank/DDBJ whole genome shotgun (WGS) entry which is preliminary data.</text>
</comment>
<dbReference type="PROSITE" id="PS50404">
    <property type="entry name" value="GST_NTER"/>
    <property type="match status" value="1"/>
</dbReference>